<accession>S0FIS7</accession>
<dbReference type="Proteomes" id="UP000014155">
    <property type="component" value="Unassembled WGS sequence"/>
</dbReference>
<dbReference type="eggNOG" id="COG0800">
    <property type="taxonomic scope" value="Bacteria"/>
</dbReference>
<dbReference type="EMBL" id="AORV01000078">
    <property type="protein sequence ID" value="EMS69004.1"/>
    <property type="molecule type" value="Genomic_DNA"/>
</dbReference>
<dbReference type="RefSeq" id="WP_004631122.1">
    <property type="nucleotide sequence ID" value="NZ_AORV01000078.1"/>
</dbReference>
<evidence type="ECO:0000313" key="1">
    <source>
        <dbReference type="EMBL" id="EMS69004.1"/>
    </source>
</evidence>
<gene>
    <name evidence="1" type="ORF">CTER_5407</name>
</gene>
<comment type="caution">
    <text evidence="1">The sequence shown here is derived from an EMBL/GenBank/DDBJ whole genome shotgun (WGS) entry which is preliminary data.</text>
</comment>
<name>S0FIS7_RUMCE</name>
<organism evidence="1 2">
    <name type="scientific">Ruminiclostridium cellobioparum subsp. termitidis CT1112</name>
    <dbReference type="NCBI Taxonomy" id="1195236"/>
    <lineage>
        <taxon>Bacteria</taxon>
        <taxon>Bacillati</taxon>
        <taxon>Bacillota</taxon>
        <taxon>Clostridia</taxon>
        <taxon>Eubacteriales</taxon>
        <taxon>Oscillospiraceae</taxon>
        <taxon>Ruminiclostridium</taxon>
    </lineage>
</organism>
<dbReference type="AlphaFoldDB" id="S0FIS7"/>
<dbReference type="STRING" id="1195236.CTER_5407"/>
<evidence type="ECO:0000313" key="2">
    <source>
        <dbReference type="Proteomes" id="UP000014155"/>
    </source>
</evidence>
<keyword evidence="2" id="KW-1185">Reference proteome</keyword>
<dbReference type="PATRIC" id="fig|1195236.3.peg.5544"/>
<protein>
    <submittedName>
        <fullName evidence="1">Uncharacterized protein</fullName>
    </submittedName>
</protein>
<proteinExistence type="predicted"/>
<sequence>MNQTLYLIRQFGVLPCIPTLQGIDISTLNNTLINSGIPYICLETESSHVSPVLDSDVILLNLSSSEKQYLLKENVRFITIPSQLCSPNESENLSKFLRSEIDKILDLKLIHIGINSKNEGEAGEITRQYGSLLNLPVKDTRDSFFVGTLIEVMKHPFLGKNGHIALGTGNIHLAVSYYHALGYEFNFDTAVYNASKELVLIYLKEEYGGFALHFKQV</sequence>
<reference evidence="1 2" key="1">
    <citation type="journal article" date="2013" name="Genome Announc.">
        <title>Draft Genome Sequence of the Cellulolytic, Mesophilic, Anaerobic Bacterium Clostridium termitidis Strain CT1112 (DSM 5398).</title>
        <authorList>
            <person name="Lal S."/>
            <person name="Ramachandran U."/>
            <person name="Zhang X."/>
            <person name="Munir R."/>
            <person name="Sparling R."/>
            <person name="Levin D.B."/>
        </authorList>
    </citation>
    <scope>NUCLEOTIDE SEQUENCE [LARGE SCALE GENOMIC DNA]</scope>
    <source>
        <strain evidence="1 2">CT1112</strain>
    </source>
</reference>